<proteinExistence type="inferred from homology"/>
<keyword evidence="2" id="KW-0328">Glycosyltransferase</keyword>
<dbReference type="GO" id="GO:0016757">
    <property type="term" value="F:glycosyltransferase activity"/>
    <property type="evidence" value="ECO:0007669"/>
    <property type="project" value="UniProtKB-KW"/>
</dbReference>
<dbReference type="SUPFAM" id="SSF53448">
    <property type="entry name" value="Nucleotide-diphospho-sugar transferases"/>
    <property type="match status" value="1"/>
</dbReference>
<keyword evidence="4" id="KW-1133">Transmembrane helix</keyword>
<evidence type="ECO:0000256" key="1">
    <source>
        <dbReference type="ARBA" id="ARBA00006739"/>
    </source>
</evidence>
<feature type="transmembrane region" description="Helical" evidence="4">
    <location>
        <begin position="259"/>
        <end position="279"/>
    </location>
</feature>
<dbReference type="InterPro" id="IPR001173">
    <property type="entry name" value="Glyco_trans_2-like"/>
</dbReference>
<dbReference type="PANTHER" id="PTHR43630">
    <property type="entry name" value="POLY-BETA-1,6-N-ACETYL-D-GLUCOSAMINE SYNTHASE"/>
    <property type="match status" value="1"/>
</dbReference>
<evidence type="ECO:0000256" key="4">
    <source>
        <dbReference type="SAM" id="Phobius"/>
    </source>
</evidence>
<evidence type="ECO:0000259" key="5">
    <source>
        <dbReference type="Pfam" id="PF00535"/>
    </source>
</evidence>
<evidence type="ECO:0000313" key="7">
    <source>
        <dbReference type="Proteomes" id="UP000237040"/>
    </source>
</evidence>
<dbReference type="Pfam" id="PF00535">
    <property type="entry name" value="Glycos_transf_2"/>
    <property type="match status" value="1"/>
</dbReference>
<dbReference type="AlphaFoldDB" id="A0A2J6WEL3"/>
<evidence type="ECO:0000256" key="2">
    <source>
        <dbReference type="ARBA" id="ARBA00022676"/>
    </source>
</evidence>
<keyword evidence="4" id="KW-0812">Transmembrane</keyword>
<dbReference type="EMBL" id="PNIL01000041">
    <property type="protein sequence ID" value="PMP67608.1"/>
    <property type="molecule type" value="Genomic_DNA"/>
</dbReference>
<sequence>MFTLLILLAILGIFSGIFVFYREKFLEKTDHIDTPLVSIIIPARNEEKNIKKILENLKDCNYPNLEIIVVDDNSIDLTSQISRSFGVKVIRIVEREEGFLGKPYACLKGFENSHGDILIFVDADVELEKDAIGSIVKEVLEKNAVVSVWPKHIVKEPYENLSMIFAIISAMASKSFTIFENTKPIGIYGPLIAVSRENYIKAGTHYVVKNEVVEDFKLGQAFLKASIPIINFLGGDLVKFRMYPDGLNSLFKGWAKNSALGSSAVDFSIVIPILLFLLGSLIPPLYYNISPFFYLYIAYVVLIRIFAKRVGEFSIISAILYPLIVLFTLFVITYSFYATFIRGFVEWKDVKIFTRR</sequence>
<accession>A0A2J6WEL3</accession>
<dbReference type="PANTHER" id="PTHR43630:SF1">
    <property type="entry name" value="POLY-BETA-1,6-N-ACETYL-D-GLUCOSAMINE SYNTHASE"/>
    <property type="match status" value="1"/>
</dbReference>
<evidence type="ECO:0000256" key="3">
    <source>
        <dbReference type="ARBA" id="ARBA00022679"/>
    </source>
</evidence>
<feature type="transmembrane region" description="Helical" evidence="4">
    <location>
        <begin position="285"/>
        <end position="307"/>
    </location>
</feature>
<comment type="similarity">
    <text evidence="1">Belongs to the glycosyltransferase 2 family.</text>
</comment>
<dbReference type="Proteomes" id="UP000237040">
    <property type="component" value="Unassembled WGS sequence"/>
</dbReference>
<reference evidence="6 7" key="1">
    <citation type="submission" date="2018-01" db="EMBL/GenBank/DDBJ databases">
        <title>Metagenomic assembled genomes from two thermal pools in the Uzon Caldera, Kamchatka, Russia.</title>
        <authorList>
            <person name="Wilkins L."/>
            <person name="Ettinger C."/>
        </authorList>
    </citation>
    <scope>NUCLEOTIDE SEQUENCE [LARGE SCALE GENOMIC DNA]</scope>
    <source>
        <strain evidence="6">ZAV-07</strain>
    </source>
</reference>
<dbReference type="CDD" id="cd06423">
    <property type="entry name" value="CESA_like"/>
    <property type="match status" value="1"/>
</dbReference>
<comment type="caution">
    <text evidence="6">The sequence shown here is derived from an EMBL/GenBank/DDBJ whole genome shotgun (WGS) entry which is preliminary data.</text>
</comment>
<keyword evidence="4" id="KW-0472">Membrane</keyword>
<name>A0A2J6WEL3_9BACT</name>
<keyword evidence="3 6" id="KW-0808">Transferase</keyword>
<dbReference type="InterPro" id="IPR029044">
    <property type="entry name" value="Nucleotide-diphossugar_trans"/>
</dbReference>
<dbReference type="Gene3D" id="3.90.550.10">
    <property type="entry name" value="Spore Coat Polysaccharide Biosynthesis Protein SpsA, Chain A"/>
    <property type="match status" value="1"/>
</dbReference>
<organism evidence="6 7">
    <name type="scientific">Caldisericum exile</name>
    <dbReference type="NCBI Taxonomy" id="693075"/>
    <lineage>
        <taxon>Bacteria</taxon>
        <taxon>Pseudomonadati</taxon>
        <taxon>Caldisericota/Cryosericota group</taxon>
        <taxon>Caldisericota</taxon>
        <taxon>Caldisericia</taxon>
        <taxon>Caldisericales</taxon>
        <taxon>Caldisericaceae</taxon>
        <taxon>Caldisericum</taxon>
    </lineage>
</organism>
<feature type="transmembrane region" description="Helical" evidence="4">
    <location>
        <begin position="319"/>
        <end position="337"/>
    </location>
</feature>
<dbReference type="RefSeq" id="WP_416085361.1">
    <property type="nucleotide sequence ID" value="NZ_JBNARP010000037.1"/>
</dbReference>
<gene>
    <name evidence="6" type="ORF">C0189_02790</name>
</gene>
<evidence type="ECO:0000313" key="6">
    <source>
        <dbReference type="EMBL" id="PMP67608.1"/>
    </source>
</evidence>
<feature type="domain" description="Glycosyltransferase 2-like" evidence="5">
    <location>
        <begin position="38"/>
        <end position="171"/>
    </location>
</feature>
<protein>
    <submittedName>
        <fullName evidence="6">Glycosyl transferase family 2</fullName>
    </submittedName>
</protein>